<name>A0A9D3XUJ1_9SAUR</name>
<evidence type="ECO:0000313" key="3">
    <source>
        <dbReference type="Proteomes" id="UP000827986"/>
    </source>
</evidence>
<evidence type="ECO:0000256" key="1">
    <source>
        <dbReference type="SAM" id="MobiDB-lite"/>
    </source>
</evidence>
<keyword evidence="3" id="KW-1185">Reference proteome</keyword>
<organism evidence="2 3">
    <name type="scientific">Mauremys mutica</name>
    <name type="common">yellowpond turtle</name>
    <dbReference type="NCBI Taxonomy" id="74926"/>
    <lineage>
        <taxon>Eukaryota</taxon>
        <taxon>Metazoa</taxon>
        <taxon>Chordata</taxon>
        <taxon>Craniata</taxon>
        <taxon>Vertebrata</taxon>
        <taxon>Euteleostomi</taxon>
        <taxon>Archelosauria</taxon>
        <taxon>Testudinata</taxon>
        <taxon>Testudines</taxon>
        <taxon>Cryptodira</taxon>
        <taxon>Durocryptodira</taxon>
        <taxon>Testudinoidea</taxon>
        <taxon>Geoemydidae</taxon>
        <taxon>Geoemydinae</taxon>
        <taxon>Mauremys</taxon>
    </lineage>
</organism>
<comment type="caution">
    <text evidence="2">The sequence shown here is derived from an EMBL/GenBank/DDBJ whole genome shotgun (WGS) entry which is preliminary data.</text>
</comment>
<dbReference type="AlphaFoldDB" id="A0A9D3XUJ1"/>
<proteinExistence type="predicted"/>
<reference evidence="2" key="1">
    <citation type="submission" date="2021-09" db="EMBL/GenBank/DDBJ databases">
        <title>The genome of Mauremys mutica provides insights into the evolution of semi-aquatic lifestyle.</title>
        <authorList>
            <person name="Gong S."/>
            <person name="Gao Y."/>
        </authorList>
    </citation>
    <scope>NUCLEOTIDE SEQUENCE</scope>
    <source>
        <strain evidence="2">MM-2020</strain>
        <tissue evidence="2">Muscle</tissue>
    </source>
</reference>
<feature type="region of interest" description="Disordered" evidence="1">
    <location>
        <begin position="79"/>
        <end position="122"/>
    </location>
</feature>
<dbReference type="Proteomes" id="UP000827986">
    <property type="component" value="Unassembled WGS sequence"/>
</dbReference>
<gene>
    <name evidence="2" type="ORF">KIL84_018219</name>
</gene>
<protein>
    <submittedName>
        <fullName evidence="2">Uncharacterized protein</fullName>
    </submittedName>
</protein>
<sequence>MHIEQEQVRDPWNANWGGGAVGGVGLTPIFTEQGNIVGIGYSRTGRGCDRGSSVSYSPIPARLIPVADTAQVNSKYLSAKTSPGEMQGKEGFALVNNSSRSQQPSPAPVPQPRPPKRFSVAV</sequence>
<accession>A0A9D3XUJ1</accession>
<dbReference type="EMBL" id="JAHDVG010000463">
    <property type="protein sequence ID" value="KAH1185470.1"/>
    <property type="molecule type" value="Genomic_DNA"/>
</dbReference>
<evidence type="ECO:0000313" key="2">
    <source>
        <dbReference type="EMBL" id="KAH1185470.1"/>
    </source>
</evidence>